<reference evidence="1 2" key="1">
    <citation type="journal article" date="2015" name="Sci. Rep.">
        <title>The genome of Leishmania panamensis: insights into genomics of the L. (Viannia) subgenus.</title>
        <authorList>
            <person name="Llanes A."/>
            <person name="Restrepo C.M."/>
            <person name="Vecchio G.D."/>
            <person name="Anguizola F.J."/>
            <person name="Lleonart R."/>
        </authorList>
    </citation>
    <scope>NUCLEOTIDE SEQUENCE [LARGE SCALE GENOMIC DNA]</scope>
    <source>
        <strain evidence="1 2">MHOM/PA/94/PSC-1</strain>
    </source>
</reference>
<evidence type="ECO:0000313" key="2">
    <source>
        <dbReference type="Proteomes" id="UP000063063"/>
    </source>
</evidence>
<keyword evidence="2" id="KW-1185">Reference proteome</keyword>
<dbReference type="KEGG" id="lpan:LPMP_204750"/>
<gene>
    <name evidence="1" type="ORF">LPMP_204750</name>
</gene>
<proteinExistence type="predicted"/>
<dbReference type="GeneID" id="22574687"/>
<dbReference type="VEuPathDB" id="TriTrypDB:LPAL13_200054200"/>
<name>A0A088RPS5_LEIPA</name>
<dbReference type="AlphaFoldDB" id="A0A088RPS5"/>
<protein>
    <submittedName>
        <fullName evidence="1">Uncharacterized protein</fullName>
    </submittedName>
</protein>
<dbReference type="eggNOG" id="ENOG502QTN5">
    <property type="taxonomic scope" value="Eukaryota"/>
</dbReference>
<accession>A0A088RPS5</accession>
<dbReference type="VEuPathDB" id="TriTrypDB:LPMP_204750"/>
<dbReference type="OrthoDB" id="275172at2759"/>
<dbReference type="Proteomes" id="UP000063063">
    <property type="component" value="Chromosome 20"/>
</dbReference>
<dbReference type="InterPro" id="IPR009068">
    <property type="entry name" value="uS15_NS1_RNA-bd_sf"/>
</dbReference>
<dbReference type="EMBL" id="CP009389">
    <property type="protein sequence ID" value="AIN97968.1"/>
    <property type="molecule type" value="Genomic_DNA"/>
</dbReference>
<dbReference type="SUPFAM" id="SSF47060">
    <property type="entry name" value="S15/NS1 RNA-binding domain"/>
    <property type="match status" value="1"/>
</dbReference>
<evidence type="ECO:0000313" key="1">
    <source>
        <dbReference type="EMBL" id="AIN97968.1"/>
    </source>
</evidence>
<sequence length="429" mass="50237">MLSHTAVWLRVLSRKNKTPQRMSNFTKVTNLNKAEKAKIETIDGDVVKGRGRVHRRSHSGLKDAIEAMEHPAIWLWYPWRKNPEPPTPYMPSQRALKNVHGAIFADLTPIQKKKQEQMLYGVNIPETRVMRFEQQHPLLAMALKQLDGQPKGFPFWYKKYPTRRHAYEQRFSVPPEMLEGYSDSIKKAFGKDMMTIQEKQFSQEAMYMERYAEHDFDTTSPAVLAVKRALKVRVLRNHLLTNPHNNIVKTILANTERKLNHTLRRLRKVDFKRYWEIIRDHDVQDVLQPPNLVTYRQGSYWRYDWNAGLAISTQLADVLDPRGLNGCVETGRSRSEVARDLGLSYTRPLQENEKKQLSEQAVYYERLAKFKMEQPEAARAQERERFVRKFSGMFLKLDIKSGVPDFPSTYRKLLGTQVARWSSKRHGPM</sequence>
<organism evidence="1 2">
    <name type="scientific">Leishmania panamensis</name>
    <dbReference type="NCBI Taxonomy" id="5679"/>
    <lineage>
        <taxon>Eukaryota</taxon>
        <taxon>Discoba</taxon>
        <taxon>Euglenozoa</taxon>
        <taxon>Kinetoplastea</taxon>
        <taxon>Metakinetoplastina</taxon>
        <taxon>Trypanosomatida</taxon>
        <taxon>Trypanosomatidae</taxon>
        <taxon>Leishmaniinae</taxon>
        <taxon>Leishmania</taxon>
        <taxon>Leishmania guyanensis species complex</taxon>
    </lineage>
</organism>
<dbReference type="Gene3D" id="1.10.287.10">
    <property type="entry name" value="S15/NS1, RNA-binding"/>
    <property type="match status" value="1"/>
</dbReference>
<dbReference type="RefSeq" id="XP_010698675.1">
    <property type="nucleotide sequence ID" value="XM_010700373.1"/>
</dbReference>